<accession>A0ABT0PVT5</accession>
<evidence type="ECO:0000259" key="1">
    <source>
        <dbReference type="Pfam" id="PF18096"/>
    </source>
</evidence>
<keyword evidence="3" id="KW-0489">Methyltransferase</keyword>
<dbReference type="Pfam" id="PF18096">
    <property type="entry name" value="Thump_like"/>
    <property type="match status" value="1"/>
</dbReference>
<evidence type="ECO:0000313" key="3">
    <source>
        <dbReference type="EMBL" id="MCL6275504.1"/>
    </source>
</evidence>
<sequence>MNKLILNTGVQDYIENNLNTDIVSVLLQKQVFEGVSQKELATQLEAKKKSRSKLPTWFATPKVYYPNKLNIEQTSSEGAAEYKSRLVSGKNLLDLTGGFGVDSFYFSKKMECVFHCEKNAKLSEIAAYNFVVLGAQNIKAHPGDGLQFLTASNRHYDWIYVDPSRRHDVKGKVFLMKDCEPNLPEKLSLLFSKSKNVLIKTSPLLDIKQGISELEYIREIHVVAIQNEVKELLFVLEHNCSNDIVVKTINLNKNIVQEFSFELEKESVAEVTYQLPQAFLYEPNSAILKSGGFKSIGVEFELHKLHQHSHLYTSDKLLDFPGRCFKIEKVLPYTKKNLQSYRNKKVNITTRNFPVRVADLRKKFKLKDGGEDYLFFSKNHLDDLIIIKTKKCEPS</sequence>
<dbReference type="Proteomes" id="UP001203607">
    <property type="component" value="Unassembled WGS sequence"/>
</dbReference>
<feature type="domain" description="THUMP-like" evidence="1">
    <location>
        <begin position="322"/>
        <end position="380"/>
    </location>
</feature>
<dbReference type="EMBL" id="JAMFMA010000004">
    <property type="protein sequence ID" value="MCL6275504.1"/>
    <property type="molecule type" value="Genomic_DNA"/>
</dbReference>
<name>A0ABT0PVT5_9FLAO</name>
<organism evidence="3 4">
    <name type="scientific">Flagellimonas spongiicola</name>
    <dbReference type="NCBI Taxonomy" id="2942208"/>
    <lineage>
        <taxon>Bacteria</taxon>
        <taxon>Pseudomonadati</taxon>
        <taxon>Bacteroidota</taxon>
        <taxon>Flavobacteriia</taxon>
        <taxon>Flavobacteriales</taxon>
        <taxon>Flavobacteriaceae</taxon>
        <taxon>Flagellimonas</taxon>
    </lineage>
</organism>
<feature type="domain" description="PG-1098 ferredoxin-like" evidence="2">
    <location>
        <begin position="279"/>
        <end position="321"/>
    </location>
</feature>
<keyword evidence="4" id="KW-1185">Reference proteome</keyword>
<dbReference type="InterPro" id="IPR041497">
    <property type="entry name" value="Thump-like"/>
</dbReference>
<dbReference type="GO" id="GO:0008168">
    <property type="term" value="F:methyltransferase activity"/>
    <property type="evidence" value="ECO:0007669"/>
    <property type="project" value="UniProtKB-KW"/>
</dbReference>
<comment type="caution">
    <text evidence="3">The sequence shown here is derived from an EMBL/GenBank/DDBJ whole genome shotgun (WGS) entry which is preliminary data.</text>
</comment>
<dbReference type="InterPro" id="IPR054168">
    <property type="entry name" value="PG_1098_Fer"/>
</dbReference>
<keyword evidence="3" id="KW-0808">Transferase</keyword>
<evidence type="ECO:0000313" key="4">
    <source>
        <dbReference type="Proteomes" id="UP001203607"/>
    </source>
</evidence>
<dbReference type="SUPFAM" id="SSF53335">
    <property type="entry name" value="S-adenosyl-L-methionine-dependent methyltransferases"/>
    <property type="match status" value="1"/>
</dbReference>
<dbReference type="RefSeq" id="WP_249658687.1">
    <property type="nucleotide sequence ID" value="NZ_JAMFMA010000004.1"/>
</dbReference>
<dbReference type="Gene3D" id="3.40.50.150">
    <property type="entry name" value="Vaccinia Virus protein VP39"/>
    <property type="match status" value="1"/>
</dbReference>
<dbReference type="Pfam" id="PF22013">
    <property type="entry name" value="PG_1098_Fer"/>
    <property type="match status" value="1"/>
</dbReference>
<gene>
    <name evidence="3" type="ORF">M3P19_15930</name>
</gene>
<dbReference type="InterPro" id="IPR029063">
    <property type="entry name" value="SAM-dependent_MTases_sf"/>
</dbReference>
<evidence type="ECO:0000259" key="2">
    <source>
        <dbReference type="Pfam" id="PF22013"/>
    </source>
</evidence>
<dbReference type="CDD" id="cd02440">
    <property type="entry name" value="AdoMet_MTases"/>
    <property type="match status" value="1"/>
</dbReference>
<protein>
    <submittedName>
        <fullName evidence="3">Class I SAM-dependent methyltransferase</fullName>
    </submittedName>
</protein>
<dbReference type="GO" id="GO:0032259">
    <property type="term" value="P:methylation"/>
    <property type="evidence" value="ECO:0007669"/>
    <property type="project" value="UniProtKB-KW"/>
</dbReference>
<reference evidence="3 4" key="1">
    <citation type="submission" date="2022-05" db="EMBL/GenBank/DDBJ databases">
        <authorList>
            <person name="Park J.-S."/>
        </authorList>
    </citation>
    <scope>NUCLEOTIDE SEQUENCE [LARGE SCALE GENOMIC DNA]</scope>
    <source>
        <strain evidence="3 4">2012CJ35-5</strain>
    </source>
</reference>
<dbReference type="Gene3D" id="1.10.10.1110">
    <property type="entry name" value="Methyltransferase PG1098, N-terminal domain"/>
    <property type="match status" value="1"/>
</dbReference>
<proteinExistence type="predicted"/>